<dbReference type="GO" id="GO:0006096">
    <property type="term" value="P:glycolytic process"/>
    <property type="evidence" value="ECO:0007669"/>
    <property type="project" value="UniProtKB-KW"/>
</dbReference>
<accession>A0A2P6PR26</accession>
<comment type="pathway">
    <text evidence="4">Carbohydrate biosynthesis; Calvin cycle.</text>
</comment>
<keyword evidence="7 13" id="KW-0808">Transferase</keyword>
<dbReference type="GO" id="GO:0005524">
    <property type="term" value="F:ATP binding"/>
    <property type="evidence" value="ECO:0007669"/>
    <property type="project" value="UniProtKB-KW"/>
</dbReference>
<evidence type="ECO:0000313" key="13">
    <source>
        <dbReference type="EMBL" id="PRQ24380.1"/>
    </source>
</evidence>
<keyword evidence="8" id="KW-0547">Nucleotide-binding</keyword>
<evidence type="ECO:0000256" key="9">
    <source>
        <dbReference type="ARBA" id="ARBA00022777"/>
    </source>
</evidence>
<dbReference type="STRING" id="74649.A0A2P6PR26"/>
<comment type="pathway">
    <text evidence="3">Carbohydrate degradation; glycolysis; pyruvate from D-glyceraldehyde 3-phosphate: step 2/5.</text>
</comment>
<dbReference type="Pfam" id="PF00162">
    <property type="entry name" value="PGK"/>
    <property type="match status" value="1"/>
</dbReference>
<evidence type="ECO:0000256" key="11">
    <source>
        <dbReference type="ARBA" id="ARBA00022842"/>
    </source>
</evidence>
<evidence type="ECO:0000256" key="4">
    <source>
        <dbReference type="ARBA" id="ARBA00005215"/>
    </source>
</evidence>
<comment type="cofactor">
    <cofactor evidence="2">
        <name>Mg(2+)</name>
        <dbReference type="ChEBI" id="CHEBI:18420"/>
    </cofactor>
</comment>
<name>A0A2P6PR26_ROSCH</name>
<dbReference type="GO" id="GO:0006094">
    <property type="term" value="P:gluconeogenesis"/>
    <property type="evidence" value="ECO:0007669"/>
    <property type="project" value="TreeGrafter"/>
</dbReference>
<organism evidence="13 14">
    <name type="scientific">Rosa chinensis</name>
    <name type="common">China rose</name>
    <dbReference type="NCBI Taxonomy" id="74649"/>
    <lineage>
        <taxon>Eukaryota</taxon>
        <taxon>Viridiplantae</taxon>
        <taxon>Streptophyta</taxon>
        <taxon>Embryophyta</taxon>
        <taxon>Tracheophyta</taxon>
        <taxon>Spermatophyta</taxon>
        <taxon>Magnoliopsida</taxon>
        <taxon>eudicotyledons</taxon>
        <taxon>Gunneridae</taxon>
        <taxon>Pentapetalae</taxon>
        <taxon>rosids</taxon>
        <taxon>fabids</taxon>
        <taxon>Rosales</taxon>
        <taxon>Rosaceae</taxon>
        <taxon>Rosoideae</taxon>
        <taxon>Rosoideae incertae sedis</taxon>
        <taxon>Rosa</taxon>
    </lineage>
</organism>
<protein>
    <recommendedName>
        <fullName evidence="6">phosphoglycerate kinase</fullName>
        <ecNumber evidence="6">2.7.2.3</ecNumber>
    </recommendedName>
</protein>
<evidence type="ECO:0000313" key="14">
    <source>
        <dbReference type="Proteomes" id="UP000238479"/>
    </source>
</evidence>
<sequence>MIFIFYKAQGISVGSSLVEKDKLELATSLIAKAKAKGVSLLLPIDVIIADKFALDANNKIVPASSIPDGWMGLDIGPDSIKTFNDALDTTQTIIWNGPMGVFEFDKFAVGTEVSSWHSFLYINMFTTYIGS</sequence>
<dbReference type="FunFam" id="3.40.50.1260:FF:000031">
    <property type="entry name" value="Phosphoglycerate kinase 1"/>
    <property type="match status" value="1"/>
</dbReference>
<dbReference type="Proteomes" id="UP000238479">
    <property type="component" value="Chromosome 6"/>
</dbReference>
<keyword evidence="14" id="KW-1185">Reference proteome</keyword>
<dbReference type="InterPro" id="IPR015824">
    <property type="entry name" value="Phosphoglycerate_kinase_N"/>
</dbReference>
<evidence type="ECO:0000256" key="12">
    <source>
        <dbReference type="ARBA" id="ARBA00023152"/>
    </source>
</evidence>
<keyword evidence="10" id="KW-0067">ATP-binding</keyword>
<evidence type="ECO:0000256" key="5">
    <source>
        <dbReference type="ARBA" id="ARBA00008982"/>
    </source>
</evidence>
<dbReference type="PANTHER" id="PTHR11406:SF23">
    <property type="entry name" value="PHOSPHOGLYCERATE KINASE 1, CHLOROPLASTIC-RELATED"/>
    <property type="match status" value="1"/>
</dbReference>
<evidence type="ECO:0000256" key="8">
    <source>
        <dbReference type="ARBA" id="ARBA00022741"/>
    </source>
</evidence>
<dbReference type="GO" id="GO:0005829">
    <property type="term" value="C:cytosol"/>
    <property type="evidence" value="ECO:0007669"/>
    <property type="project" value="TreeGrafter"/>
</dbReference>
<dbReference type="InterPro" id="IPR001576">
    <property type="entry name" value="Phosphoglycerate_kinase"/>
</dbReference>
<comment type="catalytic activity">
    <reaction evidence="1">
        <text>(2R)-3-phosphoglycerate + ATP = (2R)-3-phospho-glyceroyl phosphate + ADP</text>
        <dbReference type="Rhea" id="RHEA:14801"/>
        <dbReference type="ChEBI" id="CHEBI:30616"/>
        <dbReference type="ChEBI" id="CHEBI:57604"/>
        <dbReference type="ChEBI" id="CHEBI:58272"/>
        <dbReference type="ChEBI" id="CHEBI:456216"/>
        <dbReference type="EC" id="2.7.2.3"/>
    </reaction>
</comment>
<dbReference type="GO" id="GO:0043531">
    <property type="term" value="F:ADP binding"/>
    <property type="evidence" value="ECO:0007669"/>
    <property type="project" value="TreeGrafter"/>
</dbReference>
<dbReference type="GO" id="GO:0004618">
    <property type="term" value="F:phosphoglycerate kinase activity"/>
    <property type="evidence" value="ECO:0007669"/>
    <property type="project" value="UniProtKB-EC"/>
</dbReference>
<dbReference type="SUPFAM" id="SSF53748">
    <property type="entry name" value="Phosphoglycerate kinase"/>
    <property type="match status" value="1"/>
</dbReference>
<dbReference type="AlphaFoldDB" id="A0A2P6PR26"/>
<dbReference type="Gramene" id="PRQ24380">
    <property type="protein sequence ID" value="PRQ24380"/>
    <property type="gene ID" value="RchiOBHm_Chr6g0271801"/>
</dbReference>
<dbReference type="PANTHER" id="PTHR11406">
    <property type="entry name" value="PHOSPHOGLYCERATE KINASE"/>
    <property type="match status" value="1"/>
</dbReference>
<evidence type="ECO:0000256" key="1">
    <source>
        <dbReference type="ARBA" id="ARBA00000642"/>
    </source>
</evidence>
<keyword evidence="12" id="KW-0324">Glycolysis</keyword>
<dbReference type="Gene3D" id="3.40.50.1260">
    <property type="entry name" value="Phosphoglycerate kinase, N-terminal domain"/>
    <property type="match status" value="1"/>
</dbReference>
<keyword evidence="9 13" id="KW-0418">Kinase</keyword>
<reference evidence="13 14" key="1">
    <citation type="journal article" date="2018" name="Nat. Genet.">
        <title>The Rosa genome provides new insights in the design of modern roses.</title>
        <authorList>
            <person name="Bendahmane M."/>
        </authorList>
    </citation>
    <scope>NUCLEOTIDE SEQUENCE [LARGE SCALE GENOMIC DNA]</scope>
    <source>
        <strain evidence="14">cv. Old Blush</strain>
    </source>
</reference>
<comment type="similarity">
    <text evidence="5">Belongs to the phosphoglycerate kinase family.</text>
</comment>
<proteinExistence type="inferred from homology"/>
<keyword evidence="11" id="KW-0460">Magnesium</keyword>
<gene>
    <name evidence="13" type="ORF">RchiOBHm_Chr6g0271801</name>
</gene>
<dbReference type="OMA" id="TEVSSWH"/>
<evidence type="ECO:0000256" key="3">
    <source>
        <dbReference type="ARBA" id="ARBA00004838"/>
    </source>
</evidence>
<evidence type="ECO:0000256" key="7">
    <source>
        <dbReference type="ARBA" id="ARBA00022679"/>
    </source>
</evidence>
<evidence type="ECO:0000256" key="10">
    <source>
        <dbReference type="ARBA" id="ARBA00022840"/>
    </source>
</evidence>
<evidence type="ECO:0000256" key="6">
    <source>
        <dbReference type="ARBA" id="ARBA00013061"/>
    </source>
</evidence>
<dbReference type="EC" id="2.7.2.3" evidence="6"/>
<comment type="caution">
    <text evidence="13">The sequence shown here is derived from an EMBL/GenBank/DDBJ whole genome shotgun (WGS) entry which is preliminary data.</text>
</comment>
<dbReference type="InterPro" id="IPR036043">
    <property type="entry name" value="Phosphoglycerate_kinase_sf"/>
</dbReference>
<evidence type="ECO:0000256" key="2">
    <source>
        <dbReference type="ARBA" id="ARBA00001946"/>
    </source>
</evidence>
<dbReference type="EMBL" id="PDCK01000044">
    <property type="protein sequence ID" value="PRQ24380.1"/>
    <property type="molecule type" value="Genomic_DNA"/>
</dbReference>